<dbReference type="InterPro" id="IPR010294">
    <property type="entry name" value="ADAMTS_spacer1"/>
</dbReference>
<dbReference type="GO" id="GO:0031012">
    <property type="term" value="C:extracellular matrix"/>
    <property type="evidence" value="ECO:0007669"/>
    <property type="project" value="TreeGrafter"/>
</dbReference>
<dbReference type="FunFam" id="2.60.120.830:FF:000001">
    <property type="entry name" value="A disintegrin and metalloproteinase with thrombospondin motifs 1"/>
    <property type="match status" value="1"/>
</dbReference>
<accession>A0A8T2KFC1</accession>
<dbReference type="PROSITE" id="PS50189">
    <property type="entry name" value="NTR"/>
    <property type="match status" value="1"/>
</dbReference>
<dbReference type="OrthoDB" id="5984913at2759"/>
<comment type="subcellular location">
    <subcellularLocation>
        <location evidence="1">Secreted</location>
    </subcellularLocation>
</comment>
<dbReference type="GO" id="GO:0030198">
    <property type="term" value="P:extracellular matrix organization"/>
    <property type="evidence" value="ECO:0007669"/>
    <property type="project" value="InterPro"/>
</dbReference>
<gene>
    <name evidence="5" type="ORF">GDO86_000985</name>
</gene>
<name>A0A8T2KFC1_9PIPI</name>
<dbReference type="InterPro" id="IPR001134">
    <property type="entry name" value="Netrin_domain"/>
</dbReference>
<dbReference type="Gene3D" id="2.60.120.830">
    <property type="match status" value="1"/>
</dbReference>
<dbReference type="PANTHER" id="PTHR13723:SF173">
    <property type="entry name" value="ADAMTS-LIKE PROTEIN 5"/>
    <property type="match status" value="1"/>
</dbReference>
<dbReference type="Pfam" id="PF05986">
    <property type="entry name" value="ADAMTS_spacer1"/>
    <property type="match status" value="1"/>
</dbReference>
<dbReference type="InterPro" id="IPR013273">
    <property type="entry name" value="ADAMTS/ADAMTS-like"/>
</dbReference>
<evidence type="ECO:0000256" key="1">
    <source>
        <dbReference type="ARBA" id="ARBA00004613"/>
    </source>
</evidence>
<dbReference type="GO" id="GO:0005576">
    <property type="term" value="C:extracellular region"/>
    <property type="evidence" value="ECO:0007669"/>
    <property type="project" value="UniProtKB-SubCell"/>
</dbReference>
<keyword evidence="2" id="KW-0964">Secreted</keyword>
<comment type="caution">
    <text evidence="5">The sequence shown here is derived from an EMBL/GenBank/DDBJ whole genome shotgun (WGS) entry which is preliminary data.</text>
</comment>
<dbReference type="PANTHER" id="PTHR13723">
    <property type="entry name" value="ADAMTS A DISINTEGRIN AND METALLOPROTEASE WITH THROMBOSPONDIN MOTIFS PROTEASE"/>
    <property type="match status" value="1"/>
</dbReference>
<dbReference type="EMBL" id="JAACNH010000001">
    <property type="protein sequence ID" value="KAG8454574.1"/>
    <property type="molecule type" value="Genomic_DNA"/>
</dbReference>
<dbReference type="Proteomes" id="UP000812440">
    <property type="component" value="Chromosome 1"/>
</dbReference>
<dbReference type="AlphaFoldDB" id="A0A8T2KFC1"/>
<dbReference type="GO" id="GO:0004222">
    <property type="term" value="F:metalloendopeptidase activity"/>
    <property type="evidence" value="ECO:0007669"/>
    <property type="project" value="TreeGrafter"/>
</dbReference>
<dbReference type="InterPro" id="IPR018933">
    <property type="entry name" value="Netrin_module_non-TIMP"/>
</dbReference>
<dbReference type="PRINTS" id="PR01857">
    <property type="entry name" value="ADAMTSFAMILY"/>
</dbReference>
<keyword evidence="3" id="KW-1015">Disulfide bond</keyword>
<feature type="domain" description="NTR" evidence="4">
    <location>
        <begin position="293"/>
        <end position="413"/>
    </location>
</feature>
<evidence type="ECO:0000313" key="5">
    <source>
        <dbReference type="EMBL" id="KAG8454574.1"/>
    </source>
</evidence>
<dbReference type="InterPro" id="IPR050439">
    <property type="entry name" value="ADAMTS_ADAMTS-like"/>
</dbReference>
<evidence type="ECO:0000313" key="6">
    <source>
        <dbReference type="Proteomes" id="UP000812440"/>
    </source>
</evidence>
<evidence type="ECO:0000256" key="2">
    <source>
        <dbReference type="ARBA" id="ARBA00022525"/>
    </source>
</evidence>
<evidence type="ECO:0000259" key="4">
    <source>
        <dbReference type="PROSITE" id="PS50189"/>
    </source>
</evidence>
<reference evidence="5" key="1">
    <citation type="thesis" date="2020" institute="ProQuest LLC" country="789 East Eisenhower Parkway, Ann Arbor, MI, USA">
        <title>Comparative Genomics and Chromosome Evolution.</title>
        <authorList>
            <person name="Mudd A.B."/>
        </authorList>
    </citation>
    <scope>NUCLEOTIDE SEQUENCE</scope>
    <source>
        <strain evidence="5">Female2</strain>
        <tissue evidence="5">Blood</tissue>
    </source>
</reference>
<dbReference type="Gene3D" id="2.40.50.120">
    <property type="match status" value="1"/>
</dbReference>
<protein>
    <recommendedName>
        <fullName evidence="4">NTR domain-containing protein</fullName>
    </recommendedName>
</protein>
<keyword evidence="6" id="KW-1185">Reference proteome</keyword>
<evidence type="ECO:0000256" key="3">
    <source>
        <dbReference type="ARBA" id="ARBA00023157"/>
    </source>
</evidence>
<organism evidence="5 6">
    <name type="scientific">Hymenochirus boettgeri</name>
    <name type="common">Congo dwarf clawed frog</name>
    <dbReference type="NCBI Taxonomy" id="247094"/>
    <lineage>
        <taxon>Eukaryota</taxon>
        <taxon>Metazoa</taxon>
        <taxon>Chordata</taxon>
        <taxon>Craniata</taxon>
        <taxon>Vertebrata</taxon>
        <taxon>Euteleostomi</taxon>
        <taxon>Amphibia</taxon>
        <taxon>Batrachia</taxon>
        <taxon>Anura</taxon>
        <taxon>Pipoidea</taxon>
        <taxon>Pipidae</taxon>
        <taxon>Pipinae</taxon>
        <taxon>Hymenochirus</taxon>
    </lineage>
</organism>
<proteinExistence type="predicted"/>
<dbReference type="SUPFAM" id="SSF50242">
    <property type="entry name" value="TIMP-like"/>
    <property type="match status" value="1"/>
</dbReference>
<dbReference type="GO" id="GO:0006508">
    <property type="term" value="P:proteolysis"/>
    <property type="evidence" value="ECO:0007669"/>
    <property type="project" value="TreeGrafter"/>
</dbReference>
<dbReference type="InterPro" id="IPR008993">
    <property type="entry name" value="TIMP-like_OB-fold"/>
</dbReference>
<sequence>MDKCAGEKRQYKSCQSSTCPADALPFRNMQCAVYNYKPVLGSQLGYRWVPFYEAPDTCHLNCMAVGHKFYYTFGRVLDGTRCGLDSGGTCINGLCMKAGCDGIFGINVPGEPCGKCQGTKDSCVFIQSVFLAPFPSSGYFSFKNVTRIPSGATWIKVTDESRNILALMDSKNNYVINGDWVVSWPGTYKVAGTEVHYNRSAESHEFLEAAGPTDEDLYVQVLFQEHNPGIKYEFWLPKDIYYNYKEVSQLSWQQSEQEDLHIWLNANTSNTLKPSYGTSQGKKVHCFLSGAGCRKCKTPKGKSQRIKQYCQSDFVIHAKVLKKTLFGHLETRYDIQVKHAYKRKFPIMNHEYIWVSNTCDCPQLLDLQEYVMMASRHANHKYMLSSTRLSSTSFVKPWTPEEELKLQSAKTFCSISP</sequence>
<dbReference type="Pfam" id="PF01759">
    <property type="entry name" value="NTR"/>
    <property type="match status" value="1"/>
</dbReference>